<dbReference type="Pfam" id="PF00795">
    <property type="entry name" value="CN_hydrolase"/>
    <property type="match status" value="1"/>
</dbReference>
<dbReference type="RefSeq" id="WP_152203264.1">
    <property type="nucleotide sequence ID" value="NZ_VUKF01000025.1"/>
</dbReference>
<evidence type="ECO:0000256" key="1">
    <source>
        <dbReference type="ARBA" id="ARBA00010613"/>
    </source>
</evidence>
<dbReference type="PANTHER" id="PTHR23088">
    <property type="entry name" value="NITRILASE-RELATED"/>
    <property type="match status" value="1"/>
</dbReference>
<dbReference type="InterPro" id="IPR001110">
    <property type="entry name" value="UPF0012_CS"/>
</dbReference>
<evidence type="ECO:0000259" key="2">
    <source>
        <dbReference type="PROSITE" id="PS50263"/>
    </source>
</evidence>
<dbReference type="InterPro" id="IPR003010">
    <property type="entry name" value="C-N_Hydrolase"/>
</dbReference>
<dbReference type="PANTHER" id="PTHR23088:SF27">
    <property type="entry name" value="DEAMINATED GLUTATHIONE AMIDASE"/>
    <property type="match status" value="1"/>
</dbReference>
<keyword evidence="3" id="KW-0378">Hydrolase</keyword>
<evidence type="ECO:0000313" key="3">
    <source>
        <dbReference type="EMBL" id="KAE8763100.1"/>
    </source>
</evidence>
<protein>
    <submittedName>
        <fullName evidence="3">Hydrolase</fullName>
    </submittedName>
</protein>
<name>A0A7J5ULE1_9MICO</name>
<organism evidence="3 4">
    <name type="scientific">Georgenia thermotolerans</name>
    <dbReference type="NCBI Taxonomy" id="527326"/>
    <lineage>
        <taxon>Bacteria</taxon>
        <taxon>Bacillati</taxon>
        <taxon>Actinomycetota</taxon>
        <taxon>Actinomycetes</taxon>
        <taxon>Micrococcales</taxon>
        <taxon>Bogoriellaceae</taxon>
        <taxon>Georgenia</taxon>
    </lineage>
</organism>
<dbReference type="SUPFAM" id="SSF56317">
    <property type="entry name" value="Carbon-nitrogen hydrolase"/>
    <property type="match status" value="1"/>
</dbReference>
<dbReference type="Proteomes" id="UP000451860">
    <property type="component" value="Unassembled WGS sequence"/>
</dbReference>
<dbReference type="OrthoDB" id="9811121at2"/>
<dbReference type="EMBL" id="WHJE01000095">
    <property type="protein sequence ID" value="KAE8763100.1"/>
    <property type="molecule type" value="Genomic_DNA"/>
</dbReference>
<sequence>MQVAVAQMGATTDKAANLTAATDLIARAARAGARLVVLPEYAMAWDPRPTPEALAAEAEGLDGPFVAALARAAHAHGVTVVAGMTERHGDGPARPYNTVVAVNAGGELIGAYRKVHLYDAFGDRESDRLAPRPPEALVLALGDLRVGVMTCYDLRFPEMARFLVDAGANVLALPATWIAGPGKLDHWRTLAKARAIENTVYVLAAGQTGRYRTGHSLVVGPSGEVLAEAGEEPGVAVAEVSGAQVQAVRERNPSLANRRFEVRPADA</sequence>
<dbReference type="CDD" id="cd07581">
    <property type="entry name" value="nitrilase_3"/>
    <property type="match status" value="1"/>
</dbReference>
<feature type="domain" description="CN hydrolase" evidence="2">
    <location>
        <begin position="1"/>
        <end position="242"/>
    </location>
</feature>
<proteinExistence type="inferred from homology"/>
<dbReference type="InterPro" id="IPR036526">
    <property type="entry name" value="C-N_Hydrolase_sf"/>
</dbReference>
<evidence type="ECO:0000313" key="4">
    <source>
        <dbReference type="Proteomes" id="UP000451860"/>
    </source>
</evidence>
<comment type="similarity">
    <text evidence="1">Belongs to the carbon-nitrogen hydrolase superfamily. NIT1/NIT2 family.</text>
</comment>
<reference evidence="3 4" key="1">
    <citation type="submission" date="2019-10" db="EMBL/GenBank/DDBJ databases">
        <title>Georgenia wutianyii sp. nov. and Georgenia yuyongxinii sp. nov. isolated from plateau pika (Ochotona curzoniae) in the Qinghai-Tibet plateau of China.</title>
        <authorList>
            <person name="Tian Z."/>
        </authorList>
    </citation>
    <scope>NUCLEOTIDE SEQUENCE [LARGE SCALE GENOMIC DNA]</scope>
    <source>
        <strain evidence="3 4">DSM 21501</strain>
    </source>
</reference>
<keyword evidence="4" id="KW-1185">Reference proteome</keyword>
<dbReference type="PROSITE" id="PS01227">
    <property type="entry name" value="UPF0012"/>
    <property type="match status" value="1"/>
</dbReference>
<dbReference type="PROSITE" id="PS50263">
    <property type="entry name" value="CN_HYDROLASE"/>
    <property type="match status" value="1"/>
</dbReference>
<dbReference type="AlphaFoldDB" id="A0A7J5ULE1"/>
<comment type="caution">
    <text evidence="3">The sequence shown here is derived from an EMBL/GenBank/DDBJ whole genome shotgun (WGS) entry which is preliminary data.</text>
</comment>
<gene>
    <name evidence="3" type="ORF">GB883_15935</name>
</gene>
<dbReference type="Gene3D" id="3.60.110.10">
    <property type="entry name" value="Carbon-nitrogen hydrolase"/>
    <property type="match status" value="1"/>
</dbReference>
<dbReference type="GO" id="GO:0016787">
    <property type="term" value="F:hydrolase activity"/>
    <property type="evidence" value="ECO:0007669"/>
    <property type="project" value="UniProtKB-KW"/>
</dbReference>
<accession>A0A7J5ULE1</accession>